<dbReference type="Pfam" id="PF00107">
    <property type="entry name" value="ADH_zinc_N"/>
    <property type="match status" value="1"/>
</dbReference>
<reference evidence="6 7" key="1">
    <citation type="submission" date="2019-08" db="EMBL/GenBank/DDBJ databases">
        <title>Archaea genome.</title>
        <authorList>
            <person name="Kajale S."/>
            <person name="Shouche Y."/>
            <person name="Deshpande N."/>
            <person name="Sharma A."/>
        </authorList>
    </citation>
    <scope>NUCLEOTIDE SEQUENCE [LARGE SCALE GENOMIC DNA]</scope>
    <source>
        <strain evidence="6 7">ESP3B_9</strain>
    </source>
</reference>
<evidence type="ECO:0000256" key="3">
    <source>
        <dbReference type="ARBA" id="ARBA00023002"/>
    </source>
</evidence>
<comment type="similarity">
    <text evidence="4">Belongs to the zinc-containing alcohol dehydrogenase family.</text>
</comment>
<dbReference type="InterPro" id="IPR050129">
    <property type="entry name" value="Zn_alcohol_dh"/>
</dbReference>
<sequence length="347" mass="36474">MTMMNACVLEEWNGSLSIDSVPEPEPGPGEVRVDVRACGVTRTIENAIRGGLADDPDLTPRIPGHEFAGVVDAVGDGVDGVSPGDRVLAYFYLTCGNCDACRRGDTNQCTNFGGWYGVNCDGAYADQAVIPASNALPLPDGASFREGAIATDGLATPLHVCRRTDVSDADTVLVIGAAGRIGIHLSQLAALRGARVLAAEIDDDRLEHVDAVTSDAVQPIDARGEDVADRLREATGGDGPTVVVDTVGDTATLEDAWNALAMGGQIVTLTTHHERSFAPPLKEFVVKEASIVGSRHATKEEVVRAARLLADGRIDPIVTDSVGLEDVPDVHDRIRNGESHGMAVLEP</sequence>
<dbReference type="GO" id="GO:0051262">
    <property type="term" value="P:protein tetramerization"/>
    <property type="evidence" value="ECO:0007669"/>
    <property type="project" value="UniProtKB-ARBA"/>
</dbReference>
<evidence type="ECO:0000256" key="2">
    <source>
        <dbReference type="ARBA" id="ARBA00022833"/>
    </source>
</evidence>
<dbReference type="InterPro" id="IPR020843">
    <property type="entry name" value="ER"/>
</dbReference>
<dbReference type="PANTHER" id="PTHR43401">
    <property type="entry name" value="L-THREONINE 3-DEHYDROGENASE"/>
    <property type="match status" value="1"/>
</dbReference>
<dbReference type="RefSeq" id="WP_149080746.1">
    <property type="nucleotide sequence ID" value="NZ_VTAW01000006.1"/>
</dbReference>
<dbReference type="Proteomes" id="UP000324104">
    <property type="component" value="Unassembled WGS sequence"/>
</dbReference>
<keyword evidence="2 4" id="KW-0862">Zinc</keyword>
<comment type="caution">
    <text evidence="6">The sequence shown here is derived from an EMBL/GenBank/DDBJ whole genome shotgun (WGS) entry which is preliminary data.</text>
</comment>
<comment type="cofactor">
    <cofactor evidence="4">
        <name>Zn(2+)</name>
        <dbReference type="ChEBI" id="CHEBI:29105"/>
    </cofactor>
</comment>
<feature type="domain" description="Enoyl reductase (ER)" evidence="5">
    <location>
        <begin position="14"/>
        <end position="345"/>
    </location>
</feature>
<dbReference type="Pfam" id="PF08240">
    <property type="entry name" value="ADH_N"/>
    <property type="match status" value="1"/>
</dbReference>
<dbReference type="SUPFAM" id="SSF51735">
    <property type="entry name" value="NAD(P)-binding Rossmann-fold domains"/>
    <property type="match status" value="1"/>
</dbReference>
<dbReference type="GO" id="GO:0016616">
    <property type="term" value="F:oxidoreductase activity, acting on the CH-OH group of donors, NAD or NADP as acceptor"/>
    <property type="evidence" value="ECO:0007669"/>
    <property type="project" value="UniProtKB-ARBA"/>
</dbReference>
<keyword evidence="1 4" id="KW-0479">Metal-binding</keyword>
<dbReference type="InterPro" id="IPR002328">
    <property type="entry name" value="ADH_Zn_CS"/>
</dbReference>
<dbReference type="PROSITE" id="PS00059">
    <property type="entry name" value="ADH_ZINC"/>
    <property type="match status" value="1"/>
</dbReference>
<evidence type="ECO:0000313" key="7">
    <source>
        <dbReference type="Proteomes" id="UP000324104"/>
    </source>
</evidence>
<dbReference type="AlphaFoldDB" id="A0A5D5ALR6"/>
<dbReference type="GO" id="GO:0043168">
    <property type="term" value="F:anion binding"/>
    <property type="evidence" value="ECO:0007669"/>
    <property type="project" value="UniProtKB-ARBA"/>
</dbReference>
<dbReference type="GO" id="GO:0008270">
    <property type="term" value="F:zinc ion binding"/>
    <property type="evidence" value="ECO:0007669"/>
    <property type="project" value="InterPro"/>
</dbReference>
<name>A0A5D5ALR6_9EURY</name>
<dbReference type="InterPro" id="IPR011032">
    <property type="entry name" value="GroES-like_sf"/>
</dbReference>
<dbReference type="SUPFAM" id="SSF50129">
    <property type="entry name" value="GroES-like"/>
    <property type="match status" value="1"/>
</dbReference>
<dbReference type="EMBL" id="VTAW01000006">
    <property type="protein sequence ID" value="TYT62729.1"/>
    <property type="molecule type" value="Genomic_DNA"/>
</dbReference>
<evidence type="ECO:0000256" key="4">
    <source>
        <dbReference type="RuleBase" id="RU361277"/>
    </source>
</evidence>
<keyword evidence="7" id="KW-1185">Reference proteome</keyword>
<dbReference type="Gene3D" id="3.90.180.10">
    <property type="entry name" value="Medium-chain alcohol dehydrogenases, catalytic domain"/>
    <property type="match status" value="1"/>
</dbReference>
<protein>
    <submittedName>
        <fullName evidence="6">Alcohol dehydrogenase catalytic domain-containing protein</fullName>
    </submittedName>
</protein>
<gene>
    <name evidence="6" type="ORF">FYC77_06770</name>
</gene>
<dbReference type="InterPro" id="IPR036291">
    <property type="entry name" value="NAD(P)-bd_dom_sf"/>
</dbReference>
<evidence type="ECO:0000259" key="5">
    <source>
        <dbReference type="SMART" id="SM00829"/>
    </source>
</evidence>
<keyword evidence="3" id="KW-0560">Oxidoreductase</keyword>
<proteinExistence type="inferred from homology"/>
<dbReference type="InterPro" id="IPR013154">
    <property type="entry name" value="ADH-like_N"/>
</dbReference>
<dbReference type="PANTHER" id="PTHR43401:SF2">
    <property type="entry name" value="L-THREONINE 3-DEHYDROGENASE"/>
    <property type="match status" value="1"/>
</dbReference>
<evidence type="ECO:0000256" key="1">
    <source>
        <dbReference type="ARBA" id="ARBA00022723"/>
    </source>
</evidence>
<dbReference type="InterPro" id="IPR013149">
    <property type="entry name" value="ADH-like_C"/>
</dbReference>
<dbReference type="SMART" id="SM00829">
    <property type="entry name" value="PKS_ER"/>
    <property type="match status" value="1"/>
</dbReference>
<evidence type="ECO:0000313" key="6">
    <source>
        <dbReference type="EMBL" id="TYT62729.1"/>
    </source>
</evidence>
<organism evidence="6 7">
    <name type="scientific">Natrialba swarupiae</name>
    <dbReference type="NCBI Taxonomy" id="2448032"/>
    <lineage>
        <taxon>Archaea</taxon>
        <taxon>Methanobacteriati</taxon>
        <taxon>Methanobacteriota</taxon>
        <taxon>Stenosarchaea group</taxon>
        <taxon>Halobacteria</taxon>
        <taxon>Halobacteriales</taxon>
        <taxon>Natrialbaceae</taxon>
        <taxon>Natrialba</taxon>
    </lineage>
</organism>
<dbReference type="GO" id="GO:0044281">
    <property type="term" value="P:small molecule metabolic process"/>
    <property type="evidence" value="ECO:0007669"/>
    <property type="project" value="UniProtKB-ARBA"/>
</dbReference>
<dbReference type="GO" id="GO:0030554">
    <property type="term" value="F:adenyl nucleotide binding"/>
    <property type="evidence" value="ECO:0007669"/>
    <property type="project" value="UniProtKB-ARBA"/>
</dbReference>
<accession>A0A5D5ALR6</accession>